<proteinExistence type="predicted"/>
<dbReference type="InterPro" id="IPR025328">
    <property type="entry name" value="DUF4234"/>
</dbReference>
<accession>A0A4R3I2I4</accession>
<protein>
    <submittedName>
        <fullName evidence="3">Uncharacterized protein DUF4234</fullName>
    </submittedName>
</protein>
<keyword evidence="1" id="KW-0472">Membrane</keyword>
<feature type="transmembrane region" description="Helical" evidence="1">
    <location>
        <begin position="14"/>
        <end position="33"/>
    </location>
</feature>
<sequence length="162" mass="19092">MQNQTWMKEFKDQATFRLVVLNLITLGVYNAFYIKRQSKRLNLYLDKNQKIPDLLISMIILFSYLSIAIMIGRHFLEISSPVENLLKIADQLRWAFSLLWAFEAKNRINTIFQIDRDDDEWFEGAWSFIFGAVYFNYKVNQVCEIHDPQRGEPCVEPQSSGV</sequence>
<evidence type="ECO:0000313" key="3">
    <source>
        <dbReference type="EMBL" id="TCS39977.1"/>
    </source>
</evidence>
<dbReference type="Pfam" id="PF14018">
    <property type="entry name" value="DUF4234"/>
    <property type="match status" value="1"/>
</dbReference>
<dbReference type="RefSeq" id="WP_132702193.1">
    <property type="nucleotide sequence ID" value="NZ_SLZR01000011.1"/>
</dbReference>
<feature type="domain" description="DUF4234" evidence="2">
    <location>
        <begin position="18"/>
        <end position="109"/>
    </location>
</feature>
<gene>
    <name evidence="3" type="ORF">BCF53_11168</name>
</gene>
<evidence type="ECO:0000256" key="1">
    <source>
        <dbReference type="SAM" id="Phobius"/>
    </source>
</evidence>
<dbReference type="OrthoDB" id="7060663at2"/>
<dbReference type="EMBL" id="SLZR01000011">
    <property type="protein sequence ID" value="TCS39977.1"/>
    <property type="molecule type" value="Genomic_DNA"/>
</dbReference>
<evidence type="ECO:0000313" key="4">
    <source>
        <dbReference type="Proteomes" id="UP000295793"/>
    </source>
</evidence>
<keyword evidence="4" id="KW-1185">Reference proteome</keyword>
<organism evidence="3 4">
    <name type="scientific">Reinekea marinisedimentorum</name>
    <dbReference type="NCBI Taxonomy" id="230495"/>
    <lineage>
        <taxon>Bacteria</taxon>
        <taxon>Pseudomonadati</taxon>
        <taxon>Pseudomonadota</taxon>
        <taxon>Gammaproteobacteria</taxon>
        <taxon>Oceanospirillales</taxon>
        <taxon>Saccharospirillaceae</taxon>
        <taxon>Reinekea</taxon>
    </lineage>
</organism>
<feature type="transmembrane region" description="Helical" evidence="1">
    <location>
        <begin position="54"/>
        <end position="76"/>
    </location>
</feature>
<keyword evidence="1" id="KW-0812">Transmembrane</keyword>
<comment type="caution">
    <text evidence="3">The sequence shown here is derived from an EMBL/GenBank/DDBJ whole genome shotgun (WGS) entry which is preliminary data.</text>
</comment>
<evidence type="ECO:0000259" key="2">
    <source>
        <dbReference type="Pfam" id="PF14018"/>
    </source>
</evidence>
<reference evidence="3 4" key="1">
    <citation type="submission" date="2019-03" db="EMBL/GenBank/DDBJ databases">
        <title>Genomic Encyclopedia of Archaeal and Bacterial Type Strains, Phase II (KMG-II): from individual species to whole genera.</title>
        <authorList>
            <person name="Goeker M."/>
        </authorList>
    </citation>
    <scope>NUCLEOTIDE SEQUENCE [LARGE SCALE GENOMIC DNA]</scope>
    <source>
        <strain evidence="3 4">DSM 15388</strain>
    </source>
</reference>
<name>A0A4R3I2I4_9GAMM</name>
<dbReference type="Proteomes" id="UP000295793">
    <property type="component" value="Unassembled WGS sequence"/>
</dbReference>
<keyword evidence="1" id="KW-1133">Transmembrane helix</keyword>
<dbReference type="AlphaFoldDB" id="A0A4R3I2I4"/>